<dbReference type="RefSeq" id="WP_221048549.1">
    <property type="nucleotide sequence ID" value="NZ_AP019782.1"/>
</dbReference>
<dbReference type="EMBL" id="AP019782">
    <property type="protein sequence ID" value="BBL70620.1"/>
    <property type="molecule type" value="Genomic_DNA"/>
</dbReference>
<accession>A0A8D5ALZ3</accession>
<name>A0A8D5ALZ3_9GAMM</name>
<dbReference type="InterPro" id="IPR055259">
    <property type="entry name" value="YkvP/CgeB_Glyco_trans-like"/>
</dbReference>
<evidence type="ECO:0000313" key="3">
    <source>
        <dbReference type="Proteomes" id="UP000824988"/>
    </source>
</evidence>
<keyword evidence="3" id="KW-1185">Reference proteome</keyword>
<feature type="domain" description="Spore protein YkvP/CgeB glycosyl transferase-like" evidence="1">
    <location>
        <begin position="458"/>
        <end position="573"/>
    </location>
</feature>
<dbReference type="Proteomes" id="UP000824988">
    <property type="component" value="Chromosome"/>
</dbReference>
<protein>
    <recommendedName>
        <fullName evidence="1">Spore protein YkvP/CgeB glycosyl transferase-like domain-containing protein</fullName>
    </recommendedName>
</protein>
<organism evidence="2 3">
    <name type="scientific">Methylogaea oryzae</name>
    <dbReference type="NCBI Taxonomy" id="1295382"/>
    <lineage>
        <taxon>Bacteria</taxon>
        <taxon>Pseudomonadati</taxon>
        <taxon>Pseudomonadota</taxon>
        <taxon>Gammaproteobacteria</taxon>
        <taxon>Methylococcales</taxon>
        <taxon>Methylococcaceae</taxon>
        <taxon>Methylogaea</taxon>
    </lineage>
</organism>
<sequence>MASVAGGCTAEFSDAYFLDYGDAYGVAMEGGEIVDEAGIRRPRYCYYDGALGDAASPYLIGVPSDDIVTTFCSNRLPVPGVIAFRRDGVLQFENMPQDVLDEIVEHRQQYFSRPSNAIHLDTYFLDPLEALNTAKQHNRIYNGHPTIDSPQLCFYGGDAIAAELSNLIWVPYDRFVDFFTMSPLKMPAVVKCREGAGEAEQAAANEEFQQLLRAVEANSTNVCTYLGGLARAQRPDFSEPVLRVFVVTSRYTTVMQYCARGVAKAFERRGCRVMFVMEQDERERLCFADLLSKYVEFNPHVFFEINRYEPRFLNDHVAHIVWWQDLLVRKNMKTDSLSVREREFHYSISTHLDEELHSCGASAVRRLNFCIDEEVFNPGHNPARSRKVVFVGANYPSFVDFSSAAQCTAVALLTDLLVAGKAFGPEVLRAVAEQSGVDPQHLAWRLLPYAIRSLTVRWLCECATIPVEIYGRHWESDPVVARFFKGEAPHGVAVADIYRSAQYAFACHAFDINSQRLAEAAACGCTPIVFDCRELAEPPYWEEACLYFKTQAELQDIIDNDRRAPHSPHAIAAGFTYDRAVERFLADMGPVVGL</sequence>
<dbReference type="AlphaFoldDB" id="A0A8D5ALZ3"/>
<dbReference type="Pfam" id="PF13524">
    <property type="entry name" value="Glyco_trans_1_2"/>
    <property type="match status" value="1"/>
</dbReference>
<evidence type="ECO:0000259" key="1">
    <source>
        <dbReference type="Pfam" id="PF13524"/>
    </source>
</evidence>
<proteinExistence type="predicted"/>
<dbReference type="KEGG" id="moz:MoryE10_12260"/>
<gene>
    <name evidence="2" type="ORF">MoryE10_12260</name>
</gene>
<evidence type="ECO:0000313" key="2">
    <source>
        <dbReference type="EMBL" id="BBL70620.1"/>
    </source>
</evidence>
<reference evidence="2" key="1">
    <citation type="submission" date="2019-06" db="EMBL/GenBank/DDBJ databases">
        <title>Complete genome sequence of Methylogaea oryzae strain JCM16910.</title>
        <authorList>
            <person name="Asakawa S."/>
        </authorList>
    </citation>
    <scope>NUCLEOTIDE SEQUENCE</scope>
    <source>
        <strain evidence="2">E10</strain>
    </source>
</reference>